<dbReference type="RefSeq" id="WP_344309740.1">
    <property type="nucleotide sequence ID" value="NZ_BAAANY010000008.1"/>
</dbReference>
<sequence length="256" mass="27638">MALSIPTKTVPSKVISQKVAANKAVPVWNQLAAVGQALAARPAANGQPVRPLAELVYTDNGGVVPTGVILDGGATGIVFAWADPECTEFLVSINGIAYPVPADAPACPVADPAQYASAMSQALRGVTRRHQVDRRHWMAEHDAFAVRLGNELQKEVQKATNQHLDEVEELQALHDRQLADLRDKYESRLDKENCPHRRLSSTLLATVELLSDDLPANGQELLDALVPLLQEDGPLTLDLVRGLDRFITLVCPPADA</sequence>
<reference evidence="1 2" key="1">
    <citation type="journal article" date="2019" name="Int. J. Syst. Evol. Microbiol.">
        <title>The Global Catalogue of Microorganisms (GCM) 10K type strain sequencing project: providing services to taxonomists for standard genome sequencing and annotation.</title>
        <authorList>
            <consortium name="The Broad Institute Genomics Platform"/>
            <consortium name="The Broad Institute Genome Sequencing Center for Infectious Disease"/>
            <person name="Wu L."/>
            <person name="Ma J."/>
        </authorList>
    </citation>
    <scope>NUCLEOTIDE SEQUENCE [LARGE SCALE GENOMIC DNA]</scope>
    <source>
        <strain evidence="1 2">JCM 14718</strain>
    </source>
</reference>
<keyword evidence="2" id="KW-1185">Reference proteome</keyword>
<name>A0ABN2GM92_9ACTN</name>
<dbReference type="EMBL" id="BAAANY010000008">
    <property type="protein sequence ID" value="GAA1673550.1"/>
    <property type="molecule type" value="Genomic_DNA"/>
</dbReference>
<proteinExistence type="predicted"/>
<evidence type="ECO:0000313" key="1">
    <source>
        <dbReference type="EMBL" id="GAA1673550.1"/>
    </source>
</evidence>
<gene>
    <name evidence="1" type="ORF">GCM10009765_23620</name>
</gene>
<protein>
    <submittedName>
        <fullName evidence="1">Uncharacterized protein</fullName>
    </submittedName>
</protein>
<comment type="caution">
    <text evidence="1">The sequence shown here is derived from an EMBL/GenBank/DDBJ whole genome shotgun (WGS) entry which is preliminary data.</text>
</comment>
<organism evidence="1 2">
    <name type="scientific">Fodinicola feengrottensis</name>
    <dbReference type="NCBI Taxonomy" id="435914"/>
    <lineage>
        <taxon>Bacteria</taxon>
        <taxon>Bacillati</taxon>
        <taxon>Actinomycetota</taxon>
        <taxon>Actinomycetes</taxon>
        <taxon>Mycobacteriales</taxon>
        <taxon>Fodinicola</taxon>
    </lineage>
</organism>
<evidence type="ECO:0000313" key="2">
    <source>
        <dbReference type="Proteomes" id="UP001500618"/>
    </source>
</evidence>
<dbReference type="Proteomes" id="UP001500618">
    <property type="component" value="Unassembled WGS sequence"/>
</dbReference>
<accession>A0ABN2GM92</accession>